<protein>
    <recommendedName>
        <fullName evidence="3">Carboxypeptidase regulatory-like domain-containing protein</fullName>
    </recommendedName>
</protein>
<dbReference type="AlphaFoldDB" id="A0A517TDN6"/>
<name>A0A517TDN6_9PLAN</name>
<organism evidence="1 2">
    <name type="scientific">Calycomorphotria hydatis</name>
    <dbReference type="NCBI Taxonomy" id="2528027"/>
    <lineage>
        <taxon>Bacteria</taxon>
        <taxon>Pseudomonadati</taxon>
        <taxon>Planctomycetota</taxon>
        <taxon>Planctomycetia</taxon>
        <taxon>Planctomycetales</taxon>
        <taxon>Planctomycetaceae</taxon>
        <taxon>Calycomorphotria</taxon>
    </lineage>
</organism>
<dbReference type="OrthoDB" id="289094at2"/>
<dbReference type="Proteomes" id="UP000319976">
    <property type="component" value="Chromosome"/>
</dbReference>
<accession>A0A517TDN6</accession>
<evidence type="ECO:0008006" key="3">
    <source>
        <dbReference type="Google" id="ProtNLM"/>
    </source>
</evidence>
<dbReference type="RefSeq" id="WP_145265613.1">
    <property type="nucleotide sequence ID" value="NZ_CP036316.1"/>
</dbReference>
<reference evidence="1 2" key="1">
    <citation type="submission" date="2019-02" db="EMBL/GenBank/DDBJ databases">
        <title>Deep-cultivation of Planctomycetes and their phenomic and genomic characterization uncovers novel biology.</title>
        <authorList>
            <person name="Wiegand S."/>
            <person name="Jogler M."/>
            <person name="Boedeker C."/>
            <person name="Pinto D."/>
            <person name="Vollmers J."/>
            <person name="Rivas-Marin E."/>
            <person name="Kohn T."/>
            <person name="Peeters S.H."/>
            <person name="Heuer A."/>
            <person name="Rast P."/>
            <person name="Oberbeckmann S."/>
            <person name="Bunk B."/>
            <person name="Jeske O."/>
            <person name="Meyerdierks A."/>
            <person name="Storesund J.E."/>
            <person name="Kallscheuer N."/>
            <person name="Luecker S."/>
            <person name="Lage O.M."/>
            <person name="Pohl T."/>
            <person name="Merkel B.J."/>
            <person name="Hornburger P."/>
            <person name="Mueller R.-W."/>
            <person name="Bruemmer F."/>
            <person name="Labrenz M."/>
            <person name="Spormann A.M."/>
            <person name="Op den Camp H."/>
            <person name="Overmann J."/>
            <person name="Amann R."/>
            <person name="Jetten M.S.M."/>
            <person name="Mascher T."/>
            <person name="Medema M.H."/>
            <person name="Devos D.P."/>
            <person name="Kaster A.-K."/>
            <person name="Ovreas L."/>
            <person name="Rohde M."/>
            <person name="Galperin M.Y."/>
            <person name="Jogler C."/>
        </authorList>
    </citation>
    <scope>NUCLEOTIDE SEQUENCE [LARGE SCALE GENOMIC DNA]</scope>
    <source>
        <strain evidence="1 2">V22</strain>
    </source>
</reference>
<dbReference type="EMBL" id="CP036316">
    <property type="protein sequence ID" value="QDT66488.1"/>
    <property type="molecule type" value="Genomic_DNA"/>
</dbReference>
<evidence type="ECO:0000313" key="1">
    <source>
        <dbReference type="EMBL" id="QDT66488.1"/>
    </source>
</evidence>
<gene>
    <name evidence="1" type="ORF">V22_37560</name>
</gene>
<proteinExistence type="predicted"/>
<dbReference type="KEGG" id="chya:V22_37560"/>
<sequence>MILKFQYLPLICGVALIAGCSAEVEGPDRFPVSGTVTYNGEPVKHGDILFSPDRDKGNSGPASVAGIKDGKYETFPGKGVIGGAFKVTISSENPEEAYSEPPFPPYETTIELPHEATTYDFIVPAK</sequence>
<dbReference type="PROSITE" id="PS51257">
    <property type="entry name" value="PROKAR_LIPOPROTEIN"/>
    <property type="match status" value="1"/>
</dbReference>
<keyword evidence="2" id="KW-1185">Reference proteome</keyword>
<evidence type="ECO:0000313" key="2">
    <source>
        <dbReference type="Proteomes" id="UP000319976"/>
    </source>
</evidence>